<organism evidence="2 3">
    <name type="scientific">Micromonospora yangpuensis</name>
    <dbReference type="NCBI Taxonomy" id="683228"/>
    <lineage>
        <taxon>Bacteria</taxon>
        <taxon>Bacillati</taxon>
        <taxon>Actinomycetota</taxon>
        <taxon>Actinomycetes</taxon>
        <taxon>Micromonosporales</taxon>
        <taxon>Micromonosporaceae</taxon>
        <taxon>Micromonospora</taxon>
    </lineage>
</organism>
<evidence type="ECO:0000313" key="2">
    <source>
        <dbReference type="EMBL" id="SCL62659.1"/>
    </source>
</evidence>
<dbReference type="RefSeq" id="WP_229688689.1">
    <property type="nucleotide sequence ID" value="NZ_BMMJ01000027.1"/>
</dbReference>
<feature type="transmembrane region" description="Helical" evidence="1">
    <location>
        <begin position="101"/>
        <end position="122"/>
    </location>
</feature>
<dbReference type="AlphaFoldDB" id="A0A1C6V8J9"/>
<protein>
    <submittedName>
        <fullName evidence="2">Uncharacterized protein</fullName>
    </submittedName>
</protein>
<keyword evidence="1" id="KW-1133">Transmembrane helix</keyword>
<name>A0A1C6V8J9_9ACTN</name>
<keyword evidence="1" id="KW-0472">Membrane</keyword>
<dbReference type="EMBL" id="FMIA01000002">
    <property type="protein sequence ID" value="SCL62659.1"/>
    <property type="molecule type" value="Genomic_DNA"/>
</dbReference>
<reference evidence="2 3" key="1">
    <citation type="submission" date="2016-06" db="EMBL/GenBank/DDBJ databases">
        <authorList>
            <person name="Kjaerup R.B."/>
            <person name="Dalgaard T.S."/>
            <person name="Juul-Madsen H.R."/>
        </authorList>
    </citation>
    <scope>NUCLEOTIDE SEQUENCE [LARGE SCALE GENOMIC DNA]</scope>
    <source>
        <strain evidence="2 3">DSM 45577</strain>
    </source>
</reference>
<feature type="transmembrane region" description="Helical" evidence="1">
    <location>
        <begin position="129"/>
        <end position="147"/>
    </location>
</feature>
<feature type="transmembrane region" description="Helical" evidence="1">
    <location>
        <begin position="68"/>
        <end position="89"/>
    </location>
</feature>
<keyword evidence="3" id="KW-1185">Reference proteome</keyword>
<feature type="transmembrane region" description="Helical" evidence="1">
    <location>
        <begin position="198"/>
        <end position="218"/>
    </location>
</feature>
<evidence type="ECO:0000256" key="1">
    <source>
        <dbReference type="SAM" id="Phobius"/>
    </source>
</evidence>
<evidence type="ECO:0000313" key="3">
    <source>
        <dbReference type="Proteomes" id="UP000198937"/>
    </source>
</evidence>
<gene>
    <name evidence="2" type="ORF">GA0070617_4987</name>
</gene>
<keyword evidence="1" id="KW-0812">Transmembrane</keyword>
<proteinExistence type="predicted"/>
<feature type="transmembrane region" description="Helical" evidence="1">
    <location>
        <begin position="167"/>
        <end position="186"/>
    </location>
</feature>
<sequence>MAVVFLRNRHWIGVWPETGAAAQVPAYLLGVVGAGAAAWAASAPGRHGVEEQLGAAKVHPSQVEAHRLTATLLVLLIPYLVGQAIAFAVTARTFPPGVHLWLGYVVVGLFVILLSVAIGWTCGRLLGPVFSALTAALGFLFLTVLLDRVGFVVVSGRPDVAVDPVPVALRLAVVIVLLLALVWAAGTGAGRSAKKRRAAALIPAALLLLLVMATTNVITDRRPPGDRAACLDGSTRLCAWPEHEKYLPQLREVSARVDALPEVFTRPPLINEVGFTKEFGPDGVQYLGDSGPPSFNILEGSPWSYAADIGKAITSSTFGFMDLQNCDWMSITQTDQARLAAVDKWLESYLVGGGTPDYLTNAPEELQRAWAKGRAVAAANTRNEQFRWVEGEVTELSGRYCQPGD</sequence>
<accession>A0A1C6V8J9</accession>
<dbReference type="Proteomes" id="UP000198937">
    <property type="component" value="Unassembled WGS sequence"/>
</dbReference>